<protein>
    <submittedName>
        <fullName evidence="1">Uncharacterized protein</fullName>
    </submittedName>
</protein>
<dbReference type="AlphaFoldDB" id="A0A841H2A5"/>
<accession>A0A841H2A5</accession>
<organism evidence="1 2">
    <name type="scientific">Longimicrobium terrae</name>
    <dbReference type="NCBI Taxonomy" id="1639882"/>
    <lineage>
        <taxon>Bacteria</taxon>
        <taxon>Pseudomonadati</taxon>
        <taxon>Gemmatimonadota</taxon>
        <taxon>Longimicrobiia</taxon>
        <taxon>Longimicrobiales</taxon>
        <taxon>Longimicrobiaceae</taxon>
        <taxon>Longimicrobium</taxon>
    </lineage>
</organism>
<comment type="caution">
    <text evidence="1">The sequence shown here is derived from an EMBL/GenBank/DDBJ whole genome shotgun (WGS) entry which is preliminary data.</text>
</comment>
<keyword evidence="2" id="KW-1185">Reference proteome</keyword>
<name>A0A841H2A5_9BACT</name>
<dbReference type="Proteomes" id="UP000582837">
    <property type="component" value="Unassembled WGS sequence"/>
</dbReference>
<sequence length="99" mass="10739">MADNDDLLPHVLMGDVSRFVLELYKESLDGVNNGGETLDALFAVMERGAAFGSEYVKEVISVSFFGIHCRRTHCLEGVHVLLETGVEQGVSAHTGMDPS</sequence>
<evidence type="ECO:0000313" key="1">
    <source>
        <dbReference type="EMBL" id="MBB6072221.1"/>
    </source>
</evidence>
<evidence type="ECO:0000313" key="2">
    <source>
        <dbReference type="Proteomes" id="UP000582837"/>
    </source>
</evidence>
<proteinExistence type="predicted"/>
<dbReference type="EMBL" id="JACHIA010000013">
    <property type="protein sequence ID" value="MBB6072221.1"/>
    <property type="molecule type" value="Genomic_DNA"/>
</dbReference>
<gene>
    <name evidence="1" type="ORF">HNQ61_003883</name>
</gene>
<dbReference type="RefSeq" id="WP_170032109.1">
    <property type="nucleotide sequence ID" value="NZ_JABDTL010000001.1"/>
</dbReference>
<reference evidence="1 2" key="1">
    <citation type="submission" date="2020-08" db="EMBL/GenBank/DDBJ databases">
        <title>Genomic Encyclopedia of Type Strains, Phase IV (KMG-IV): sequencing the most valuable type-strain genomes for metagenomic binning, comparative biology and taxonomic classification.</title>
        <authorList>
            <person name="Goeker M."/>
        </authorList>
    </citation>
    <scope>NUCLEOTIDE SEQUENCE [LARGE SCALE GENOMIC DNA]</scope>
    <source>
        <strain evidence="1 2">DSM 29007</strain>
    </source>
</reference>